<dbReference type="InterPro" id="IPR036754">
    <property type="entry name" value="YbaK/aa-tRNA-synt-asso_dom_sf"/>
</dbReference>
<dbReference type="EMBL" id="JBHSCN010000004">
    <property type="protein sequence ID" value="MFC4242970.1"/>
    <property type="molecule type" value="Genomic_DNA"/>
</dbReference>
<dbReference type="Proteomes" id="UP001595900">
    <property type="component" value="Unassembled WGS sequence"/>
</dbReference>
<proteinExistence type="predicted"/>
<organism evidence="1 2">
    <name type="scientific">Gryllotalpicola reticulitermitis</name>
    <dbReference type="NCBI Taxonomy" id="1184153"/>
    <lineage>
        <taxon>Bacteria</taxon>
        <taxon>Bacillati</taxon>
        <taxon>Actinomycetota</taxon>
        <taxon>Actinomycetes</taxon>
        <taxon>Micrococcales</taxon>
        <taxon>Microbacteriaceae</taxon>
        <taxon>Gryllotalpicola</taxon>
    </lineage>
</organism>
<dbReference type="SUPFAM" id="SSF55826">
    <property type="entry name" value="YbaK/ProRS associated domain"/>
    <property type="match status" value="1"/>
</dbReference>
<reference evidence="2" key="1">
    <citation type="journal article" date="2019" name="Int. J. Syst. Evol. Microbiol.">
        <title>The Global Catalogue of Microorganisms (GCM) 10K type strain sequencing project: providing services to taxonomists for standard genome sequencing and annotation.</title>
        <authorList>
            <consortium name="The Broad Institute Genomics Platform"/>
            <consortium name="The Broad Institute Genome Sequencing Center for Infectious Disease"/>
            <person name="Wu L."/>
            <person name="Ma J."/>
        </authorList>
    </citation>
    <scope>NUCLEOTIDE SEQUENCE [LARGE SCALE GENOMIC DNA]</scope>
    <source>
        <strain evidence="2">CGMCC 1.10363</strain>
    </source>
</reference>
<gene>
    <name evidence="1" type="ORF">ACFOYW_06270</name>
</gene>
<protein>
    <submittedName>
        <fullName evidence="1">Uncharacterized protein</fullName>
    </submittedName>
</protein>
<keyword evidence="2" id="KW-1185">Reference proteome</keyword>
<evidence type="ECO:0000313" key="2">
    <source>
        <dbReference type="Proteomes" id="UP001595900"/>
    </source>
</evidence>
<evidence type="ECO:0000313" key="1">
    <source>
        <dbReference type="EMBL" id="MFC4242970.1"/>
    </source>
</evidence>
<name>A0ABV8Q3M6_9MICO</name>
<dbReference type="Gene3D" id="3.90.960.10">
    <property type="entry name" value="YbaK/aminoacyl-tRNA synthetase-associated domain"/>
    <property type="match status" value="1"/>
</dbReference>
<comment type="caution">
    <text evidence="1">The sequence shown here is derived from an EMBL/GenBank/DDBJ whole genome shotgun (WGS) entry which is preliminary data.</text>
</comment>
<accession>A0ABV8Q3M6</accession>
<dbReference type="RefSeq" id="WP_390227935.1">
    <property type="nucleotide sequence ID" value="NZ_JBHSCN010000004.1"/>
</dbReference>
<sequence>MIDEALADYETTWAAAGTLRTVLLLSFDQLRTLTSGTPVTVAAA</sequence>